<comment type="caution">
    <text evidence="2">The sequence shown here is derived from an EMBL/GenBank/DDBJ whole genome shotgun (WGS) entry which is preliminary data.</text>
</comment>
<gene>
    <name evidence="2" type="ORF">PSU93_13670</name>
</gene>
<dbReference type="InterPro" id="IPR013216">
    <property type="entry name" value="Methyltransf_11"/>
</dbReference>
<organism evidence="2 3">
    <name type="scientific">Candidatus Methylobacter titanis</name>
    <dbReference type="NCBI Taxonomy" id="3053457"/>
    <lineage>
        <taxon>Bacteria</taxon>
        <taxon>Pseudomonadati</taxon>
        <taxon>Pseudomonadota</taxon>
        <taxon>Gammaproteobacteria</taxon>
        <taxon>Methylococcales</taxon>
        <taxon>Methylococcaceae</taxon>
        <taxon>Methylobacter</taxon>
    </lineage>
</organism>
<reference evidence="2" key="1">
    <citation type="submission" date="2023-01" db="EMBL/GenBank/DDBJ databases">
        <title>Biogeochemical cycle of methane in antarctic sediments.</title>
        <authorList>
            <person name="Roldan D.M."/>
            <person name="Menes R.J."/>
        </authorList>
    </citation>
    <scope>NUCLEOTIDE SEQUENCE [LARGE SCALE GENOMIC DNA]</scope>
    <source>
        <strain evidence="2">K-2018 MAG008</strain>
    </source>
</reference>
<evidence type="ECO:0000259" key="1">
    <source>
        <dbReference type="Pfam" id="PF08241"/>
    </source>
</evidence>
<dbReference type="Proteomes" id="UP001160519">
    <property type="component" value="Unassembled WGS sequence"/>
</dbReference>
<name>A0AA43Q9E9_9GAMM</name>
<dbReference type="GO" id="GO:0008757">
    <property type="term" value="F:S-adenosylmethionine-dependent methyltransferase activity"/>
    <property type="evidence" value="ECO:0007669"/>
    <property type="project" value="InterPro"/>
</dbReference>
<feature type="domain" description="Methyltransferase type 11" evidence="1">
    <location>
        <begin position="73"/>
        <end position="121"/>
    </location>
</feature>
<dbReference type="SUPFAM" id="SSF53335">
    <property type="entry name" value="S-adenosyl-L-methionine-dependent methyltransferases"/>
    <property type="match status" value="1"/>
</dbReference>
<dbReference type="GO" id="GO:0032259">
    <property type="term" value="P:methylation"/>
    <property type="evidence" value="ECO:0007669"/>
    <property type="project" value="UniProtKB-KW"/>
</dbReference>
<dbReference type="Pfam" id="PF08241">
    <property type="entry name" value="Methyltransf_11"/>
    <property type="match status" value="1"/>
</dbReference>
<keyword evidence="2" id="KW-0489">Methyltransferase</keyword>
<dbReference type="EMBL" id="JAQSDF010000065">
    <property type="protein sequence ID" value="MDI1232189.1"/>
    <property type="molecule type" value="Genomic_DNA"/>
</dbReference>
<accession>A0AA43Q9E9</accession>
<evidence type="ECO:0000313" key="3">
    <source>
        <dbReference type="Proteomes" id="UP001160519"/>
    </source>
</evidence>
<dbReference type="CDD" id="cd02440">
    <property type="entry name" value="AdoMet_MTases"/>
    <property type="match status" value="1"/>
</dbReference>
<dbReference type="Gene3D" id="3.40.50.150">
    <property type="entry name" value="Vaccinia Virus protein VP39"/>
    <property type="match status" value="1"/>
</dbReference>
<keyword evidence="3" id="KW-1185">Reference proteome</keyword>
<evidence type="ECO:0000313" key="2">
    <source>
        <dbReference type="EMBL" id="MDI1232189.1"/>
    </source>
</evidence>
<dbReference type="InterPro" id="IPR029063">
    <property type="entry name" value="SAM-dependent_MTases_sf"/>
</dbReference>
<proteinExistence type="predicted"/>
<sequence>MHKPKFILHLEEKVRKDRHLLFVELLSRIGKPFTILDVGGSYDYWRKTDYEALGNVRIVLLNLFQQDGIGPPFSAEVGDARDLSRYSSQEFDVVFSNSVIGHVGGFSDQMRMAREIRRVGKRYFVQTPNHGFLIDWRTLVPCFHFLPVPLQAWCFCHFSVGTYGKVADRATSLEMASRIRNIRRRELRLLFPESTVVPERYLGMTKSFMIHSGFTIPES</sequence>
<dbReference type="AlphaFoldDB" id="A0AA43Q9E9"/>
<keyword evidence="2" id="KW-0808">Transferase</keyword>
<protein>
    <submittedName>
        <fullName evidence="2">Class I SAM-dependent methyltransferase</fullName>
    </submittedName>
</protein>